<dbReference type="InterPro" id="IPR011034">
    <property type="entry name" value="Formyl_transferase-like_C_sf"/>
</dbReference>
<keyword evidence="6" id="KW-0963">Cytoplasm</keyword>
<dbReference type="Pfam" id="PF00501">
    <property type="entry name" value="AMP-binding"/>
    <property type="match status" value="1"/>
</dbReference>
<dbReference type="InterPro" id="IPR000873">
    <property type="entry name" value="AMP-dep_synth/lig_dom"/>
</dbReference>
<comment type="pathway">
    <text evidence="3">Antibiotic biosynthesis; bacillaene biosynthesis.</text>
</comment>
<dbReference type="Proteomes" id="UP000004324">
    <property type="component" value="Unassembled WGS sequence"/>
</dbReference>
<dbReference type="InterPro" id="IPR025110">
    <property type="entry name" value="AMP-bd_C"/>
</dbReference>
<dbReference type="Pfam" id="PF02801">
    <property type="entry name" value="Ketoacyl-synt_C"/>
    <property type="match status" value="2"/>
</dbReference>
<dbReference type="InterPro" id="IPR042104">
    <property type="entry name" value="PKS_dehydratase_sf"/>
</dbReference>
<dbReference type="InterPro" id="IPR020807">
    <property type="entry name" value="PKS_DH"/>
</dbReference>
<dbReference type="Gene3D" id="1.10.1200.10">
    <property type="entry name" value="ACP-like"/>
    <property type="match status" value="3"/>
</dbReference>
<dbReference type="PROSITE" id="PS00606">
    <property type="entry name" value="KS3_1"/>
    <property type="match status" value="1"/>
</dbReference>
<feature type="domain" description="PKS/mFAS DH" evidence="14">
    <location>
        <begin position="3475"/>
        <end position="3759"/>
    </location>
</feature>
<dbReference type="PROSITE" id="PS52019">
    <property type="entry name" value="PKS_MFAS_DH"/>
    <property type="match status" value="2"/>
</dbReference>
<comment type="function">
    <text evidence="1">Involved in some intermediate steps for the synthesis of the antibiotic polyketide bacillaene which is involved in secondary metabolism.</text>
</comment>
<dbReference type="InterPro" id="IPR020806">
    <property type="entry name" value="PKS_PP-bd"/>
</dbReference>
<evidence type="ECO:0000313" key="16">
    <source>
        <dbReference type="Proteomes" id="UP000004324"/>
    </source>
</evidence>
<dbReference type="PROSITE" id="PS50075">
    <property type="entry name" value="CARRIER"/>
    <property type="match status" value="3"/>
</dbReference>
<organism evidence="15 16">
    <name type="scientific">Pelosinus fermentans B4</name>
    <dbReference type="NCBI Taxonomy" id="1149862"/>
    <lineage>
        <taxon>Bacteria</taxon>
        <taxon>Bacillati</taxon>
        <taxon>Bacillota</taxon>
        <taxon>Negativicutes</taxon>
        <taxon>Selenomonadales</taxon>
        <taxon>Sporomusaceae</taxon>
        <taxon>Pelosinus</taxon>
    </lineage>
</organism>
<sequence length="3760" mass="419079">MGNDGKFSCYIIGDGALLTACGELIIDSGHDIYGVISSNPSIREWAEDKGITCADHDSDYGDFLKQKPFDYLFSIVYLSLIPRNILALPQKMAINFHDALLPEYAGIHATSWAIMNQEKQHGITWHEMVSAVDKGNILKQMIIPVEEGETAHSLNVKCYKAGLESFRDLVEELAKGSYSLTFQDLNRRTYYGKYQHPPAGCVLSWGSSAEEMDAVVRALQFGKYQNQLGIAKLAVNDEYIIVDQIFVTKNKSDAKPGTIVAITDLNFTVATVSNDIEIRSIRSIHGAQWPISDCIKKYHLKAGGLLPGIARKTSTRITALHKEISRFEDYWIKKLSKMDAAIWPGAIQNAEDIDSIHNSFVDFTIAEGFITYAEQDYGSRLASCLAAISTFLSKECKTNSVQIFLGYQELRADFQGVDTLFAVHVPVELELNDTFTFRDICDIARAEIQSVKEHQTFLHDLIVRTPQLKANSVVHEKKLLSFTVEYVKELTDYSQQACNRYGISLIVPEMGNTWRIVFNEALLTTTKAVNGTNRLAACMARAAATPDAPISKLTALTDAEFHKAIYERNHTVAEYPRDKCMHELFKERVKQSPEKIAVLYRDESLTYMELEEKASRLASFLNRAGVGKGTLVGIFMERSLDMLVGLLGVLKAGGTYVPIDPLYPGERILHMIEDADIKMVLTQNEIKHKLPGSTTKVICLDTDWEEISKNSGKSSSRKYYSYSSKTIRPEDSAYVIFTSGSTGKPKGVEVTQRGLTNFLCAMAKCPGFTKEDRVLALTTICFDIAGLELYLPLITGGQVEILPTEIARDGFALKERIEKEWATVVQATPATWEMLLEAGWDKRTSIKILCGGEALSRQLAQKLLDRSNEVWNMYGPTETTIWSSVSKINFGEEITIGYPIGNTQFYIVDEHLNPVADGVEGELCIGGDGLAKGYLNRPELTSEKFILNPFAADLQLKMYRTGDCATYLPDGRVVCLGRIDNQVKLRGFRIELGEIEAVLQKQLHVKQAVVVMKEDSTGYKCLAAFMVPGKFQDIIAGSKLREVMREFLPDYMIPASFVYLEMLPLTLNLKVDRKVLTAAPDFQLIEKYGYKEMNHHIHVPANDSIKTLEWKEEAPKAAGHFAEDLTKIIAGVVKISAEEIHAEIPMGEYGFDSIRFTVLSKRIKDAYHISVTPAQFYTYTTVKKVIEFLWHAYRDEIQKSYGSVSAEVKTISGRSELKNQEMNPVADFNQTNMEFDSDQRKGKKEPVAIIGIGGTFPQSPDLDTFWDHIVNKRDLITPIPWERWDSNDYYAKIAEEKKIPFAKWGGFLEDVDKFDAAFFNISPREAEQMDPQQRIFLETVWKAIEIAGYKASEFSGTKTGVYVGAVSSDYWDMMLCSGLEADSYTISGNINCVIANRISYLLNLQGASATIDTACSSSLVAIHRAVAAIQHGDCDMAIAGGVNVILNPFMHTALGINGMLSVDGRCKTFDSQANGYVRGEGAGVLILKPLSKAIEDGDNIHAVIKGSSENHGGRTNSLTAPNPNAQADLLISAYSEAQIDPSTVTYIEAHGTGTSLGDPIEINGIKMAFEELGKKWGRIGAEKYCGLGSVKSNIGHLEAGAGVAGLLKIVLAMQKGVLPGMIHFKEQNPYINLEGTPFYIAAETQEWKRIRDSAGQTVPRIAGVSSFGFGGSNAHVVLEEYCSMKTNAEINDNIPNVFLLSAKSEDRLKAYAADMLAFLEEFAAREEKGEWIGTLFTDMMYTLQMGREAMNKRLAIVASNIKELTEKLRPYCADEKEITQVYTGAGGLETKNISALLEGSNGKEFLAAIIRQKEYKKLAHLWIGGAAVDWSLLYSHSKPARISLPTYPFARERHWLPINKNVLVSKSEVQPGRLHPLLHQNTSDFFEQRFSSVFSGNEFFLKDHIVKGQRVLPGVAYLEIAHAAVVLASGMKEKQNSIKIKNVTWIRPMIVGDIELQVQIRLLPEENGDINYEIYSQSALGGTAATVHSQGRAVLSPVTEPSALDLQALQRQCSHGTISSGQCYEAYRTMGIDYGPGHQGIREIYVGEYQVLAKISMPSYVRDMQEEFIMHPSIMDSALQASIGLIMSYGEIEPSKPIVPFALQEIEIFQKCTSAMWAHVRYSNGSKPGDKIHKLDIDICDELGGICVRLKGFSARVMEKDNIQKESSTVLETMMFHSSWIVKDVNAEAAFPDDTQQIVIFCEPDEMVKEKIKEKMNSNRYLILQSNQEQVEERFQSYVFQVFDEIQNVLRSKPRNNVLIQIIISIQEEQQLFSALFALIKTAQLENSKVWGQLIEVELGESWERLSEKLAENSRCPMDRRIQYLNGKRRVAVWREIESSLEVLPTPWKEQGIYLITGGAGGLGLLFAQEIAQQVKNPVIILTGRSALNEEKREKLKRLVELGAKIEYRQADITDKKAVIRLIQTIQEQFGDLHGIIHAAGVIRDNFIIKKTKEEIQEVLAPKVSGLVYLDHATRNMKLDFFILFSSISGSLGNVGQADYAVANDFMNAYAGYRNALAAAKQRQGQTLAINWPLWQEGGMNVNEAIEKMIRNMGMAAMPTASGLRVFYLGMNTDKDQVLVMTGEPGRIQEKLLLTAQLSQPDKIIAASTFTEAAYASNLLDRIQSLLIQMTSKLLKVRIEEIDSNTELNEYGFDSITFTEFANQLNQEYKLELTPVIFFEYPTLHRFAEYLLESYQAVFSSQLAARKDTDLISPKVIDNGSLLENIQMILIQVVSGLLKVRGNDIDRNTELNEYGFDSIMYTEFANLLNQEYKFELTPAVFFEYSTIQSFAEYLTKEYRTLLVSQFAAAVNVEQTTIHVPTEGLHTKNYSRFIRTMPLTLSKVDEKNQEAIAIVGVSGIFPMAKDMNELWKNLLENKDCITEIPKSRWDWRKYYGDPVKDINKTNIKWGGFIDGIEEFDPLFFGISPREAELMDPQQRLLMTYAWKAIEDAGYSAQSLSGTQTGIFVGTASCSGYSGLVSLSNTALEGYSSTGTLPSVGPNRMSYFLNIHGPSEPIETACSSSLVAIHRAVTAIENGACEMAIAGGINTMVTPENHISFNKAGMLSEDGRCKTFSDQANGYVRGEGVGMLFLKKLKDAEAAGDHIYGIVKGTAENHGGHANSLTAPNPKAQAKLLETAYTKAGIDPRTVTYIEAHGTGTELGDPIEINGLKAAFKELYQAAGEAAVTSRHCGLGSVKTNIGHLELAAGVAGVIKVLLQLKHKTLVKSLHCDTINPYIRLAGSPFYIVQEQTEWKALQDAAGKEIPRRGGVSSFGFGGVNAHVVIEEYISKEQNTNPIPVNAQNPVLIVLSAKNEERLKEQVQQLLVTMEEQHFEDHHLADIAYTLQVGREAMEERLAVMAESIAQLKENLRSFLKEPENNKDVYLGQVKRNKDTVAVFTADEDFEKIIDVWAAKRKYTKILNLWTKGLSFDWNKLYGETKPRRVSLPTYPFAKEHYWVSSGAKSASGLTSATVLHPLLHQNISDFSEQRFISNFTGQEFFINHTAVIGHRSLTAVAYLEIARAAISYSAGSFYKDRKEIRLKNVVWASPDAIGEQEIQLYIGLCPEDNGEISYEIYSENEKSDAKLQVYSQGSAELFSAEESPALDIEALQKECCQTILTSVQIYERLERIYKTEYKGIEKVYAGVGQALAKLTLPSALADTQHQFILHPVLMDAALQAAMVLMAGFGNESMYALLALQEIEILCPPDLTMWALIRNSNDSETQDEFPGFDISLLNEQGKICIRMKGIKIQENTERKLLK</sequence>
<dbReference type="SUPFAM" id="SSF53901">
    <property type="entry name" value="Thiolase-like"/>
    <property type="match status" value="2"/>
</dbReference>
<dbReference type="CDD" id="cd08953">
    <property type="entry name" value="KR_2_SDR_x"/>
    <property type="match status" value="1"/>
</dbReference>
<dbReference type="Gene3D" id="3.40.47.10">
    <property type="match status" value="2"/>
</dbReference>
<dbReference type="GO" id="GO:0071770">
    <property type="term" value="P:DIM/DIP cell wall layer assembly"/>
    <property type="evidence" value="ECO:0007669"/>
    <property type="project" value="TreeGrafter"/>
</dbReference>
<dbReference type="InterPro" id="IPR014031">
    <property type="entry name" value="Ketoacyl_synth_C"/>
</dbReference>
<dbReference type="Pfam" id="PF21089">
    <property type="entry name" value="PKS_DH_N"/>
    <property type="match status" value="2"/>
</dbReference>
<dbReference type="Pfam" id="PF14765">
    <property type="entry name" value="PS-DH"/>
    <property type="match status" value="2"/>
</dbReference>
<dbReference type="SMART" id="SM00823">
    <property type="entry name" value="PKS_PP"/>
    <property type="match status" value="3"/>
</dbReference>
<dbReference type="SUPFAM" id="SSF51735">
    <property type="entry name" value="NAD(P)-binding Rossmann-fold domains"/>
    <property type="match status" value="1"/>
</dbReference>
<feature type="domain" description="Ketosynthase family 3 (KS3)" evidence="13">
    <location>
        <begin position="1244"/>
        <end position="1680"/>
    </location>
</feature>
<dbReference type="InterPro" id="IPR009081">
    <property type="entry name" value="PP-bd_ACP"/>
</dbReference>
<comment type="similarity">
    <text evidence="4">Belongs to the ATP-dependent AMP-binding enzyme family.</text>
</comment>
<keyword evidence="7" id="KW-0597">Phosphoprotein</keyword>
<dbReference type="PROSITE" id="PS00455">
    <property type="entry name" value="AMP_BINDING"/>
    <property type="match status" value="1"/>
</dbReference>
<keyword evidence="8" id="KW-0808">Transferase</keyword>
<dbReference type="Gene3D" id="3.40.50.720">
    <property type="entry name" value="NAD(P)-binding Rossmann-like Domain"/>
    <property type="match status" value="1"/>
</dbReference>
<dbReference type="InterPro" id="IPR020845">
    <property type="entry name" value="AMP-binding_CS"/>
</dbReference>
<dbReference type="InterPro" id="IPR049551">
    <property type="entry name" value="PKS_DH_C"/>
</dbReference>
<dbReference type="InterPro" id="IPR049552">
    <property type="entry name" value="PKS_DH_N"/>
</dbReference>
<feature type="region of interest" description="N-terminal hotdog fold" evidence="10">
    <location>
        <begin position="3475"/>
        <end position="3601"/>
    </location>
</feature>
<comment type="caution">
    <text evidence="15">The sequence shown here is derived from an EMBL/GenBank/DDBJ whole genome shotgun (WGS) entry which is preliminary data.</text>
</comment>
<comment type="subcellular location">
    <subcellularLocation>
        <location evidence="2">Cytoplasm</location>
    </subcellularLocation>
</comment>
<evidence type="ECO:0000259" key="12">
    <source>
        <dbReference type="PROSITE" id="PS50075"/>
    </source>
</evidence>
<dbReference type="InterPro" id="IPR054514">
    <property type="entry name" value="RhiE-like_linker"/>
</dbReference>
<evidence type="ECO:0000259" key="14">
    <source>
        <dbReference type="PROSITE" id="PS52019"/>
    </source>
</evidence>
<feature type="active site" description="Proton donor; for dehydratase activity" evidence="10">
    <location>
        <position position="2076"/>
    </location>
</feature>
<evidence type="ECO:0000256" key="10">
    <source>
        <dbReference type="PROSITE-ProRule" id="PRU01363"/>
    </source>
</evidence>
<dbReference type="SMART" id="SM00826">
    <property type="entry name" value="PKS_DH"/>
    <property type="match status" value="1"/>
</dbReference>
<name>I9LKF6_9FIRM</name>
<dbReference type="InterPro" id="IPR050091">
    <property type="entry name" value="PKS_NRPS_Biosynth_Enz"/>
</dbReference>
<dbReference type="PANTHER" id="PTHR43775:SF37">
    <property type="entry name" value="SI:DKEY-61P9.11"/>
    <property type="match status" value="1"/>
</dbReference>
<dbReference type="PROSITE" id="PS52004">
    <property type="entry name" value="KS3_2"/>
    <property type="match status" value="2"/>
</dbReference>
<dbReference type="GO" id="GO:0004312">
    <property type="term" value="F:fatty acid synthase activity"/>
    <property type="evidence" value="ECO:0007669"/>
    <property type="project" value="TreeGrafter"/>
</dbReference>
<dbReference type="InterPro" id="IPR014030">
    <property type="entry name" value="Ketoacyl_synth_N"/>
</dbReference>
<evidence type="ECO:0000256" key="2">
    <source>
        <dbReference type="ARBA" id="ARBA00004496"/>
    </source>
</evidence>
<dbReference type="GO" id="GO:0006633">
    <property type="term" value="P:fatty acid biosynthetic process"/>
    <property type="evidence" value="ECO:0007669"/>
    <property type="project" value="InterPro"/>
</dbReference>
<dbReference type="GO" id="GO:0005886">
    <property type="term" value="C:plasma membrane"/>
    <property type="evidence" value="ECO:0007669"/>
    <property type="project" value="TreeGrafter"/>
</dbReference>
<feature type="region of interest" description="C-terminal hotdog fold" evidence="10">
    <location>
        <begin position="3615"/>
        <end position="3759"/>
    </location>
</feature>
<feature type="coiled-coil region" evidence="11">
    <location>
        <begin position="3311"/>
        <end position="3376"/>
    </location>
</feature>
<comment type="caution">
    <text evidence="10">Lacks conserved residue(s) required for the propagation of feature annotation.</text>
</comment>
<feature type="active site" description="Proton acceptor; for dehydratase activity" evidence="10">
    <location>
        <position position="1904"/>
    </location>
</feature>
<keyword evidence="5" id="KW-0596">Phosphopantetheine</keyword>
<dbReference type="FunFam" id="3.40.50.12780:FF:000012">
    <property type="entry name" value="Non-ribosomal peptide synthetase"/>
    <property type="match status" value="1"/>
</dbReference>
<dbReference type="GO" id="GO:0005737">
    <property type="term" value="C:cytoplasm"/>
    <property type="evidence" value="ECO:0007669"/>
    <property type="project" value="UniProtKB-SubCell"/>
</dbReference>
<dbReference type="Pfam" id="PF22336">
    <property type="entry name" value="RhiE-like_linker"/>
    <property type="match status" value="2"/>
</dbReference>
<dbReference type="SMART" id="SM00822">
    <property type="entry name" value="PKS_KR"/>
    <property type="match status" value="1"/>
</dbReference>
<dbReference type="RefSeq" id="WP_007930407.1">
    <property type="nucleotide sequence ID" value="NZ_AKVJ01000002.1"/>
</dbReference>
<evidence type="ECO:0000313" key="15">
    <source>
        <dbReference type="EMBL" id="EIW21029.1"/>
    </source>
</evidence>
<dbReference type="FunFam" id="3.40.47.10:FF:000019">
    <property type="entry name" value="Polyketide synthase type I"/>
    <property type="match status" value="2"/>
</dbReference>
<dbReference type="InterPro" id="IPR010071">
    <property type="entry name" value="AA_adenyl_dom"/>
</dbReference>
<dbReference type="InterPro" id="IPR002376">
    <property type="entry name" value="Formyl_transf_N"/>
</dbReference>
<dbReference type="EMBL" id="AKVJ01000002">
    <property type="protein sequence ID" value="EIW21029.1"/>
    <property type="molecule type" value="Genomic_DNA"/>
</dbReference>
<dbReference type="GO" id="GO:0031177">
    <property type="term" value="F:phosphopantetheine binding"/>
    <property type="evidence" value="ECO:0007669"/>
    <property type="project" value="InterPro"/>
</dbReference>
<dbReference type="SUPFAM" id="SSF50486">
    <property type="entry name" value="FMT C-terminal domain-like"/>
    <property type="match status" value="1"/>
</dbReference>
<dbReference type="FunFam" id="3.40.50.980:FF:000001">
    <property type="entry name" value="Non-ribosomal peptide synthetase"/>
    <property type="match status" value="1"/>
</dbReference>
<dbReference type="PANTHER" id="PTHR43775">
    <property type="entry name" value="FATTY ACID SYNTHASE"/>
    <property type="match status" value="1"/>
</dbReference>
<dbReference type="Pfam" id="PF13193">
    <property type="entry name" value="AMP-binding_C"/>
    <property type="match status" value="1"/>
</dbReference>
<dbReference type="Pfam" id="PF08659">
    <property type="entry name" value="KR"/>
    <property type="match status" value="1"/>
</dbReference>
<evidence type="ECO:0000256" key="3">
    <source>
        <dbReference type="ARBA" id="ARBA00004789"/>
    </source>
</evidence>
<feature type="domain" description="Carrier" evidence="12">
    <location>
        <begin position="2618"/>
        <end position="2695"/>
    </location>
</feature>
<evidence type="ECO:0000256" key="4">
    <source>
        <dbReference type="ARBA" id="ARBA00006432"/>
    </source>
</evidence>
<dbReference type="InterPro" id="IPR020841">
    <property type="entry name" value="PKS_Beta-ketoAc_synthase_dom"/>
</dbReference>
<dbReference type="Gene3D" id="3.40.50.980">
    <property type="match status" value="2"/>
</dbReference>
<dbReference type="InterPro" id="IPR036477">
    <property type="entry name" value="Formyl_transf_N_sf"/>
</dbReference>
<dbReference type="Gene3D" id="1.10.1240.100">
    <property type="match status" value="2"/>
</dbReference>
<keyword evidence="11" id="KW-0175">Coiled coil</keyword>
<feature type="region of interest" description="N-terminal hotdog fold" evidence="10">
    <location>
        <begin position="1875"/>
        <end position="2000"/>
    </location>
</feature>
<dbReference type="Gene3D" id="2.30.38.10">
    <property type="entry name" value="Luciferase, Domain 3"/>
    <property type="match status" value="1"/>
</dbReference>
<evidence type="ECO:0000259" key="13">
    <source>
        <dbReference type="PROSITE" id="PS52004"/>
    </source>
</evidence>
<dbReference type="PATRIC" id="fig|1149862.3.peg.158"/>
<keyword evidence="9" id="KW-0677">Repeat</keyword>
<dbReference type="InterPro" id="IPR018201">
    <property type="entry name" value="Ketoacyl_synth_AS"/>
</dbReference>
<dbReference type="Pfam" id="PF00109">
    <property type="entry name" value="ketoacyl-synt"/>
    <property type="match status" value="2"/>
</dbReference>
<feature type="domain" description="Carrier" evidence="12">
    <location>
        <begin position="2721"/>
        <end position="2798"/>
    </location>
</feature>
<protein>
    <submittedName>
        <fullName evidence="15">Amino acid adenylation domain protein</fullName>
    </submittedName>
</protein>
<keyword evidence="16" id="KW-1185">Reference proteome</keyword>
<reference evidence="15 16" key="1">
    <citation type="journal article" date="2012" name="J. Bacteriol.">
        <title>Draft Genome Sequences for Two Metal-Reducing Pelosinus fermentans Strains Isolated from a Cr(VI)-Contaminated Site and for Type Strain R7.</title>
        <authorList>
            <person name="Brown S.D."/>
            <person name="Podar M."/>
            <person name="Klingeman D.M."/>
            <person name="Johnson C.M."/>
            <person name="Yang Z.K."/>
            <person name="Utturkar S.M."/>
            <person name="Land M.L."/>
            <person name="Mosher J.J."/>
            <person name="Hurt R.A.Jr."/>
            <person name="Phelps T.J."/>
            <person name="Palumbo A.V."/>
            <person name="Arkin A.P."/>
            <person name="Hazen T.C."/>
            <person name="Elias D.A."/>
        </authorList>
    </citation>
    <scope>NUCLEOTIDE SEQUENCE [LARGE SCALE GENOMIC DNA]</scope>
    <source>
        <strain evidence="15 16">B4</strain>
    </source>
</reference>
<dbReference type="SMART" id="SM00825">
    <property type="entry name" value="PKS_KS"/>
    <property type="match status" value="2"/>
</dbReference>
<dbReference type="Gene3D" id="3.10.129.110">
    <property type="entry name" value="Polyketide synthase dehydratase"/>
    <property type="match status" value="2"/>
</dbReference>
<dbReference type="CDD" id="cd00833">
    <property type="entry name" value="PKS"/>
    <property type="match status" value="2"/>
</dbReference>
<dbReference type="InterPro" id="IPR036736">
    <property type="entry name" value="ACP-like_sf"/>
</dbReference>
<gene>
    <name evidence="15" type="ORF">FB4_1881</name>
</gene>
<feature type="domain" description="Ketosynthase family 3 (KS3)" evidence="13">
    <location>
        <begin position="2848"/>
        <end position="3286"/>
    </location>
</feature>
<evidence type="ECO:0000256" key="5">
    <source>
        <dbReference type="ARBA" id="ARBA00022450"/>
    </source>
</evidence>
<dbReference type="CDD" id="cd12116">
    <property type="entry name" value="A_NRPS_Ta1_like"/>
    <property type="match status" value="1"/>
</dbReference>
<evidence type="ECO:0000256" key="1">
    <source>
        <dbReference type="ARBA" id="ARBA00003299"/>
    </source>
</evidence>
<dbReference type="SMART" id="SM01294">
    <property type="entry name" value="PKS_PP_betabranch"/>
    <property type="match status" value="2"/>
</dbReference>
<dbReference type="InterPro" id="IPR013968">
    <property type="entry name" value="PKS_KR"/>
</dbReference>
<dbReference type="GO" id="GO:0004315">
    <property type="term" value="F:3-oxoacyl-[acyl-carrier-protein] synthase activity"/>
    <property type="evidence" value="ECO:0007669"/>
    <property type="project" value="InterPro"/>
</dbReference>
<dbReference type="InterPro" id="IPR036291">
    <property type="entry name" value="NAD(P)-bd_dom_sf"/>
</dbReference>
<proteinExistence type="inferred from homology"/>
<dbReference type="InterPro" id="IPR049900">
    <property type="entry name" value="PKS_mFAS_DH"/>
</dbReference>
<evidence type="ECO:0000256" key="11">
    <source>
        <dbReference type="SAM" id="Coils"/>
    </source>
</evidence>
<dbReference type="InterPro" id="IPR045851">
    <property type="entry name" value="AMP-bd_C_sf"/>
</dbReference>
<evidence type="ECO:0000256" key="8">
    <source>
        <dbReference type="ARBA" id="ARBA00022679"/>
    </source>
</evidence>
<dbReference type="InterPro" id="IPR016039">
    <property type="entry name" value="Thiolase-like"/>
</dbReference>
<dbReference type="InterPro" id="IPR057326">
    <property type="entry name" value="KR_dom"/>
</dbReference>
<dbReference type="Gene3D" id="3.40.50.12230">
    <property type="match status" value="1"/>
</dbReference>
<dbReference type="SUPFAM" id="SSF47336">
    <property type="entry name" value="ACP-like"/>
    <property type="match status" value="3"/>
</dbReference>
<dbReference type="Pfam" id="PF00551">
    <property type="entry name" value="Formyl_trans_N"/>
    <property type="match status" value="1"/>
</dbReference>
<dbReference type="Gene3D" id="3.30.300.30">
    <property type="match status" value="1"/>
</dbReference>
<dbReference type="NCBIfam" id="TIGR01733">
    <property type="entry name" value="AA-adenyl-dom"/>
    <property type="match status" value="1"/>
</dbReference>
<evidence type="ECO:0000256" key="7">
    <source>
        <dbReference type="ARBA" id="ARBA00022553"/>
    </source>
</evidence>
<dbReference type="Gene3D" id="3.30.559.30">
    <property type="entry name" value="Nonribosomal peptide synthetase, condensation domain"/>
    <property type="match status" value="1"/>
</dbReference>
<dbReference type="SUPFAM" id="SSF56801">
    <property type="entry name" value="Acetyl-CoA synthetase-like"/>
    <property type="match status" value="1"/>
</dbReference>
<accession>I9LKF6</accession>
<evidence type="ECO:0000256" key="6">
    <source>
        <dbReference type="ARBA" id="ARBA00022490"/>
    </source>
</evidence>
<feature type="region of interest" description="C-terminal hotdog fold" evidence="10">
    <location>
        <begin position="2014"/>
        <end position="2164"/>
    </location>
</feature>
<evidence type="ECO:0000256" key="9">
    <source>
        <dbReference type="ARBA" id="ARBA00022737"/>
    </source>
</evidence>
<dbReference type="Pfam" id="PF00550">
    <property type="entry name" value="PP-binding"/>
    <property type="match status" value="3"/>
</dbReference>
<dbReference type="SUPFAM" id="SSF53328">
    <property type="entry name" value="Formyltransferase"/>
    <property type="match status" value="1"/>
</dbReference>
<feature type="domain" description="PKS/mFAS DH" evidence="14">
    <location>
        <begin position="1875"/>
        <end position="2164"/>
    </location>
</feature>
<feature type="domain" description="Carrier" evidence="12">
    <location>
        <begin position="1119"/>
        <end position="1193"/>
    </location>
</feature>
<dbReference type="OrthoDB" id="1671436at2"/>